<dbReference type="OrthoDB" id="6483596at2759"/>
<dbReference type="Proteomes" id="UP000274504">
    <property type="component" value="Unassembled WGS sequence"/>
</dbReference>
<dbReference type="PANTHER" id="PTHR46407">
    <property type="entry name" value="OS02G0208700 PROTEIN"/>
    <property type="match status" value="1"/>
</dbReference>
<gene>
    <name evidence="2" type="ORF">HDID_LOCUS11246</name>
</gene>
<reference evidence="2 3" key="2">
    <citation type="submission" date="2018-11" db="EMBL/GenBank/DDBJ databases">
        <authorList>
            <consortium name="Pathogen Informatics"/>
        </authorList>
    </citation>
    <scope>NUCLEOTIDE SEQUENCE [LARGE SCALE GENOMIC DNA]</scope>
</reference>
<dbReference type="InterPro" id="IPR044595">
    <property type="entry name" value="KMD1-4"/>
</dbReference>
<evidence type="ECO:0000313" key="3">
    <source>
        <dbReference type="Proteomes" id="UP000274504"/>
    </source>
</evidence>
<organism evidence="4">
    <name type="scientific">Hymenolepis diminuta</name>
    <name type="common">Rat tapeworm</name>
    <dbReference type="NCBI Taxonomy" id="6216"/>
    <lineage>
        <taxon>Eukaryota</taxon>
        <taxon>Metazoa</taxon>
        <taxon>Spiralia</taxon>
        <taxon>Lophotrochozoa</taxon>
        <taxon>Platyhelminthes</taxon>
        <taxon>Cestoda</taxon>
        <taxon>Eucestoda</taxon>
        <taxon>Cyclophyllidea</taxon>
        <taxon>Hymenolepididae</taxon>
        <taxon>Hymenolepis</taxon>
    </lineage>
</organism>
<dbReference type="InterPro" id="IPR006652">
    <property type="entry name" value="Kelch_1"/>
</dbReference>
<accession>A0A0R3SZQ3</accession>
<dbReference type="WBParaSite" id="HDID_0001124901-mRNA-1">
    <property type="protein sequence ID" value="HDID_0001124901-mRNA-1"/>
    <property type="gene ID" value="HDID_0001124901"/>
</dbReference>
<dbReference type="EMBL" id="UYSG01013143">
    <property type="protein sequence ID" value="VDL65206.1"/>
    <property type="molecule type" value="Genomic_DNA"/>
</dbReference>
<keyword evidence="1" id="KW-0880">Kelch repeat</keyword>
<proteinExistence type="predicted"/>
<evidence type="ECO:0000313" key="4">
    <source>
        <dbReference type="WBParaSite" id="HDID_0001124901-mRNA-1"/>
    </source>
</evidence>
<dbReference type="Gene3D" id="2.120.10.80">
    <property type="entry name" value="Kelch-type beta propeller"/>
    <property type="match status" value="1"/>
</dbReference>
<protein>
    <submittedName>
        <fullName evidence="4">Kelch repeat protein</fullName>
    </submittedName>
</protein>
<dbReference type="SMART" id="SM00612">
    <property type="entry name" value="Kelch"/>
    <property type="match status" value="1"/>
</dbReference>
<dbReference type="InterPro" id="IPR015915">
    <property type="entry name" value="Kelch-typ_b-propeller"/>
</dbReference>
<sequence length="108" mass="12153">MYSLEISKLFLGPPMLQARGHFATVATSDRIFVFGGTCNMHIIPSCEYYESDCKRWVALPDMPKARINLSAVHVPDEGFIVVGGAENEQDEFRYLNDVHLLRFKSDGA</sequence>
<dbReference type="GO" id="GO:0080037">
    <property type="term" value="P:negative regulation of cytokinin-activated signaling pathway"/>
    <property type="evidence" value="ECO:0007669"/>
    <property type="project" value="InterPro"/>
</dbReference>
<dbReference type="GO" id="GO:2000762">
    <property type="term" value="P:regulation of phenylpropanoid metabolic process"/>
    <property type="evidence" value="ECO:0007669"/>
    <property type="project" value="InterPro"/>
</dbReference>
<dbReference type="SUPFAM" id="SSF117281">
    <property type="entry name" value="Kelch motif"/>
    <property type="match status" value="1"/>
</dbReference>
<name>A0A0R3SZQ3_HYMDI</name>
<evidence type="ECO:0000256" key="1">
    <source>
        <dbReference type="ARBA" id="ARBA00022441"/>
    </source>
</evidence>
<dbReference type="Pfam" id="PF01344">
    <property type="entry name" value="Kelch_1"/>
    <property type="match status" value="1"/>
</dbReference>
<dbReference type="STRING" id="6216.A0A0R3SZQ3"/>
<evidence type="ECO:0000313" key="2">
    <source>
        <dbReference type="EMBL" id="VDL65206.1"/>
    </source>
</evidence>
<dbReference type="PANTHER" id="PTHR46407:SF3">
    <property type="entry name" value="OS02G0208700 PROTEIN"/>
    <property type="match status" value="1"/>
</dbReference>
<dbReference type="AlphaFoldDB" id="A0A0R3SZQ3"/>
<reference evidence="4" key="1">
    <citation type="submission" date="2017-02" db="UniProtKB">
        <authorList>
            <consortium name="WormBaseParasite"/>
        </authorList>
    </citation>
    <scope>IDENTIFICATION</scope>
</reference>